<feature type="region of interest" description="Disordered" evidence="1">
    <location>
        <begin position="21"/>
        <end position="77"/>
    </location>
</feature>
<dbReference type="EMBL" id="JBAKFM010000002">
    <property type="protein sequence ID" value="MEX0469227.1"/>
    <property type="molecule type" value="Genomic_DNA"/>
</dbReference>
<reference evidence="2 3" key="1">
    <citation type="submission" date="2024-02" db="EMBL/GenBank/DDBJ databases">
        <title>New especies of Spiribacter isolated from saline water.</title>
        <authorList>
            <person name="Leon M.J."/>
            <person name="De La Haba R."/>
            <person name="Sanchez-Porro C."/>
            <person name="Ventosa A."/>
        </authorList>
    </citation>
    <scope>NUCLEOTIDE SEQUENCE [LARGE SCALE GENOMIC DNA]</scope>
    <source>
        <strain evidence="3">ag22IC6-390</strain>
    </source>
</reference>
<accession>A0ABV3TC74</accession>
<dbReference type="RefSeq" id="WP_367972412.1">
    <property type="nucleotide sequence ID" value="NZ_JBAKFL010000001.1"/>
</dbReference>
<gene>
    <name evidence="2" type="ORF">V6X73_05755</name>
</gene>
<evidence type="ECO:0000313" key="3">
    <source>
        <dbReference type="Proteomes" id="UP001556709"/>
    </source>
</evidence>
<name>A0ABV3TC74_9GAMM</name>
<comment type="caution">
    <text evidence="2">The sequence shown here is derived from an EMBL/GenBank/DDBJ whole genome shotgun (WGS) entry which is preliminary data.</text>
</comment>
<proteinExistence type="predicted"/>
<sequence length="129" mass="13527">MASMWSDLIKRWMDMALWWVPGRNGDAADPTGPADTRQATPRPQQPKPASEPAGEAVSAGSDPTTAPEDLTTIKGIGPAMEKRLNKLGIHTRAELAAANPSGLTAKLKADKAVVSESQVSAWVTAAGQP</sequence>
<dbReference type="Pfam" id="PF14520">
    <property type="entry name" value="HHH_5"/>
    <property type="match status" value="1"/>
</dbReference>
<keyword evidence="3" id="KW-1185">Reference proteome</keyword>
<evidence type="ECO:0000313" key="2">
    <source>
        <dbReference type="EMBL" id="MEX0469227.1"/>
    </source>
</evidence>
<evidence type="ECO:0000256" key="1">
    <source>
        <dbReference type="SAM" id="MobiDB-lite"/>
    </source>
</evidence>
<organism evidence="2 3">
    <name type="scientific">Spiribacter pallidus</name>
    <dbReference type="NCBI Taxonomy" id="1987936"/>
    <lineage>
        <taxon>Bacteria</taxon>
        <taxon>Pseudomonadati</taxon>
        <taxon>Pseudomonadota</taxon>
        <taxon>Gammaproteobacteria</taxon>
        <taxon>Chromatiales</taxon>
        <taxon>Ectothiorhodospiraceae</taxon>
        <taxon>Spiribacter</taxon>
    </lineage>
</organism>
<protein>
    <submittedName>
        <fullName evidence="2">DUF4332 domain-containing protein</fullName>
    </submittedName>
</protein>
<dbReference type="Proteomes" id="UP001556709">
    <property type="component" value="Unassembled WGS sequence"/>
</dbReference>
<dbReference type="Gene3D" id="1.10.150.20">
    <property type="entry name" value="5' to 3' exonuclease, C-terminal subdomain"/>
    <property type="match status" value="1"/>
</dbReference>